<evidence type="ECO:0000313" key="2">
    <source>
        <dbReference type="EMBL" id="RZD16622.1"/>
    </source>
</evidence>
<evidence type="ECO:0000259" key="1">
    <source>
        <dbReference type="Pfam" id="PF01464"/>
    </source>
</evidence>
<evidence type="ECO:0000313" key="3">
    <source>
        <dbReference type="Proteomes" id="UP000316562"/>
    </source>
</evidence>
<gene>
    <name evidence="2" type="ORF">EVJ46_06335</name>
</gene>
<sequence length="145" mass="15695">MAKILITLIISISVLTIKTAAYGYSHNRIINAVVESSREFNIPTGLILSVMREESDFNINAVSPKGAVGLMQLMPSTAESIGVNPYDPVQNVIGGVYYLRYCLNLKGGNVALALACYNAGPNGGVPSSTFQYIKNIATFYREISR</sequence>
<reference evidence="2 3" key="1">
    <citation type="journal article" date="2019" name="ISME J.">
        <title>Insights into ecological role of a new deltaproteobacterial order Candidatus Acidulodesulfobacterales by metagenomics and metatranscriptomics.</title>
        <authorList>
            <person name="Tan S."/>
            <person name="Liu J."/>
            <person name="Fang Y."/>
            <person name="Hedlund B.P."/>
            <person name="Lian Z.H."/>
            <person name="Huang L.Y."/>
            <person name="Li J.T."/>
            <person name="Huang L.N."/>
            <person name="Li W.J."/>
            <person name="Jiang H.C."/>
            <person name="Dong H.L."/>
            <person name="Shu W.S."/>
        </authorList>
    </citation>
    <scope>NUCLEOTIDE SEQUENCE [LARGE SCALE GENOMIC DNA]</scope>
    <source>
        <strain evidence="2">AP2</strain>
    </source>
</reference>
<dbReference type="CDD" id="cd00254">
    <property type="entry name" value="LT-like"/>
    <property type="match status" value="1"/>
</dbReference>
<dbReference type="SUPFAM" id="SSF53955">
    <property type="entry name" value="Lysozyme-like"/>
    <property type="match status" value="1"/>
</dbReference>
<dbReference type="EMBL" id="SGBC01000002">
    <property type="protein sequence ID" value="RZD16622.1"/>
    <property type="molecule type" value="Genomic_DNA"/>
</dbReference>
<dbReference type="PANTHER" id="PTHR37423:SF2">
    <property type="entry name" value="MEMBRANE-BOUND LYTIC MUREIN TRANSGLYCOSYLASE C"/>
    <property type="match status" value="1"/>
</dbReference>
<feature type="domain" description="Transglycosylase SLT" evidence="1">
    <location>
        <begin position="35"/>
        <end position="122"/>
    </location>
</feature>
<proteinExistence type="predicted"/>
<dbReference type="PANTHER" id="PTHR37423">
    <property type="entry name" value="SOLUBLE LYTIC MUREIN TRANSGLYCOSYLASE-RELATED"/>
    <property type="match status" value="1"/>
</dbReference>
<name>A0A519BH98_ACIG2</name>
<organism evidence="2 3">
    <name type="scientific">Acididesulfobacter guangdongensis</name>
    <dbReference type="NCBI Taxonomy" id="2597225"/>
    <lineage>
        <taxon>Bacteria</taxon>
        <taxon>Deltaproteobacteria</taxon>
        <taxon>Candidatus Acidulodesulfobacterales</taxon>
        <taxon>Candidatus Acididesulfobacter</taxon>
    </lineage>
</organism>
<dbReference type="InterPro" id="IPR008258">
    <property type="entry name" value="Transglycosylase_SLT_dom_1"/>
</dbReference>
<protein>
    <submittedName>
        <fullName evidence="2">Lytic transglycosylase domain-containing protein</fullName>
    </submittedName>
</protein>
<comment type="caution">
    <text evidence="2">The sequence shown here is derived from an EMBL/GenBank/DDBJ whole genome shotgun (WGS) entry which is preliminary data.</text>
</comment>
<accession>A0A519BH98</accession>
<dbReference type="InterPro" id="IPR023346">
    <property type="entry name" value="Lysozyme-like_dom_sf"/>
</dbReference>
<dbReference type="Pfam" id="PF01464">
    <property type="entry name" value="SLT"/>
    <property type="match status" value="1"/>
</dbReference>
<dbReference type="Proteomes" id="UP000316562">
    <property type="component" value="Unassembled WGS sequence"/>
</dbReference>
<dbReference type="AlphaFoldDB" id="A0A519BH98"/>
<dbReference type="Gene3D" id="1.10.530.10">
    <property type="match status" value="1"/>
</dbReference>